<reference evidence="1" key="1">
    <citation type="journal article" date="2020" name="Nature">
        <title>Giant virus diversity and host interactions through global metagenomics.</title>
        <authorList>
            <person name="Schulz F."/>
            <person name="Roux S."/>
            <person name="Paez-Espino D."/>
            <person name="Jungbluth S."/>
            <person name="Walsh D.A."/>
            <person name="Denef V.J."/>
            <person name="McMahon K.D."/>
            <person name="Konstantinidis K.T."/>
            <person name="Eloe-Fadrosh E.A."/>
            <person name="Kyrpides N.C."/>
            <person name="Woyke T."/>
        </authorList>
    </citation>
    <scope>NUCLEOTIDE SEQUENCE</scope>
    <source>
        <strain evidence="1">GVMAG-M-3300017651-5</strain>
    </source>
</reference>
<proteinExistence type="predicted"/>
<dbReference type="AlphaFoldDB" id="A0A6C0BKM5"/>
<accession>A0A6C0BKM5</accession>
<sequence>MNVPVANLSLDQKIELLLNNPINPNVILEGQINPYILISDLIEVNSGSNMTPRQQIELMKQLDHQYKGKLLNGSGPLSKAFRTRYRDIQGQQEILQKVALDIDPYADI</sequence>
<name>A0A6C0BKM5_9ZZZZ</name>
<protein>
    <submittedName>
        <fullName evidence="1">Uncharacterized protein</fullName>
    </submittedName>
</protein>
<evidence type="ECO:0000313" key="1">
    <source>
        <dbReference type="EMBL" id="QHS92927.1"/>
    </source>
</evidence>
<organism evidence="1">
    <name type="scientific">viral metagenome</name>
    <dbReference type="NCBI Taxonomy" id="1070528"/>
    <lineage>
        <taxon>unclassified sequences</taxon>
        <taxon>metagenomes</taxon>
        <taxon>organismal metagenomes</taxon>
    </lineage>
</organism>
<dbReference type="EMBL" id="MN739193">
    <property type="protein sequence ID" value="QHS92927.1"/>
    <property type="molecule type" value="Genomic_DNA"/>
</dbReference>